<feature type="domain" description="WxL Interacting Protein host binding" evidence="4">
    <location>
        <begin position="166"/>
        <end position="312"/>
    </location>
</feature>
<feature type="domain" description="WxL Interacting Protein peptidoglycan binding" evidence="3">
    <location>
        <begin position="30"/>
        <end position="152"/>
    </location>
</feature>
<dbReference type="InterPro" id="IPR010317">
    <property type="entry name" value="WxLIP_PGBD"/>
</dbReference>
<evidence type="ECO:0000313" key="6">
    <source>
        <dbReference type="EMBL" id="MBJ7639929.1"/>
    </source>
</evidence>
<keyword evidence="1" id="KW-0472">Membrane</keyword>
<evidence type="ECO:0000313" key="7">
    <source>
        <dbReference type="Proteomes" id="UP000728106"/>
    </source>
</evidence>
<reference evidence="6" key="1">
    <citation type="submission" date="2020-02" db="EMBL/GenBank/DDBJ databases">
        <authorList>
            <person name="Fontana A."/>
            <person name="Patrone V."/>
            <person name="Morelli L."/>
        </authorList>
    </citation>
    <scope>NUCLEOTIDE SEQUENCE</scope>
    <source>
        <strain evidence="5">CCUG 30943</strain>
        <strain evidence="6">CCUG 43002</strain>
    </source>
</reference>
<keyword evidence="2" id="KW-0732">Signal</keyword>
<organism evidence="6 7">
    <name type="scientific">Weissella confusa</name>
    <name type="common">Lactobacillus confusus</name>
    <dbReference type="NCBI Taxonomy" id="1583"/>
    <lineage>
        <taxon>Bacteria</taxon>
        <taxon>Bacillati</taxon>
        <taxon>Bacillota</taxon>
        <taxon>Bacilli</taxon>
        <taxon>Lactobacillales</taxon>
        <taxon>Lactobacillaceae</taxon>
        <taxon>Weissella</taxon>
    </lineage>
</organism>
<protein>
    <submittedName>
        <fullName evidence="6">DUF916 domain-containing protein</fullName>
    </submittedName>
</protein>
<feature type="signal peptide" evidence="2">
    <location>
        <begin position="1"/>
        <end position="23"/>
    </location>
</feature>
<dbReference type="RefSeq" id="WP_135411086.1">
    <property type="nucleotide sequence ID" value="NZ_ALXH01000117.1"/>
</dbReference>
<proteinExistence type="predicted"/>
<dbReference type="Pfam" id="PF06030">
    <property type="entry name" value="WxLIP_PGBD"/>
    <property type="match status" value="1"/>
</dbReference>
<dbReference type="EMBL" id="JAAOCP010000020">
    <property type="protein sequence ID" value="MBJ7639929.1"/>
    <property type="molecule type" value="Genomic_DNA"/>
</dbReference>
<reference evidence="6 7" key="2">
    <citation type="journal article" date="2021" name="Int. J. Food Microbiol.">
        <title>Safety demonstration of a microbial species for use in the food chain: Weissella confusa.</title>
        <authorList>
            <person name="Bourdichon F."/>
            <person name="Patrone V."/>
            <person name="Fontana A."/>
            <person name="Milani G."/>
            <person name="Morelli L."/>
        </authorList>
    </citation>
    <scope>NUCLEOTIDE SEQUENCE [LARGE SCALE GENOMIC DNA]</scope>
    <source>
        <strain evidence="5">CCUG 30943</strain>
        <strain evidence="6 7">CCUG 43002</strain>
    </source>
</reference>
<evidence type="ECO:0000259" key="4">
    <source>
        <dbReference type="Pfam" id="PF11797"/>
    </source>
</evidence>
<gene>
    <name evidence="6" type="ORF">HAU20_11175</name>
    <name evidence="5" type="ORF">HAU43_10660</name>
</gene>
<sequence>MKKLMLVISFMLISWQIPTVVHAEQESGISVSLEQPAAQRDDAKLVSYADLMTKPGDHTTLTFDVKNQASHDITVDVSAGTAATSANGAVIYSTRNWPDSRFAGMQARMEQYLTPSDTKIIVPAGETKRTTVSVTTPDNGISGVMAGGVSFTAEGQDDVNSQNATMNFNTEVGYTIAVLNRTSNNILVPNLSIGTATAKVFAHEAAINMKLINNTQTFLNSLYMRVSIVGPRGTYLQREDENMQMAPNSQFNYKVWAGKQDLPAGNYTVTAVGYYGREDGLRYDAPNGKRYAYRTFSKTNVYISDKTAQKLNNQNAMLRKSIFWQPLFWMTIGVAVALILFFIWMLTRRRRVHYKFMLADGKIIARGHVHLRRKGHATINMPVGYVLVADTQDFSSGQIALKGTKLQNDFVVREG</sequence>
<dbReference type="InterPro" id="IPR021759">
    <property type="entry name" value="WxLIP_HBD"/>
</dbReference>
<dbReference type="AlphaFoldDB" id="A0A4Z0RRK8"/>
<comment type="caution">
    <text evidence="6">The sequence shown here is derived from an EMBL/GenBank/DDBJ whole genome shotgun (WGS) entry which is preliminary data.</text>
</comment>
<name>A0A4Z0RRK8_WEICO</name>
<feature type="chain" id="PRO_5044616929" evidence="2">
    <location>
        <begin position="24"/>
        <end position="415"/>
    </location>
</feature>
<accession>A0A4Z0RRK8</accession>
<dbReference type="EMBL" id="JAAOCX010000019">
    <property type="protein sequence ID" value="MBJ7633539.1"/>
    <property type="molecule type" value="Genomic_DNA"/>
</dbReference>
<feature type="transmembrane region" description="Helical" evidence="1">
    <location>
        <begin position="327"/>
        <end position="347"/>
    </location>
</feature>
<evidence type="ECO:0000256" key="1">
    <source>
        <dbReference type="SAM" id="Phobius"/>
    </source>
</evidence>
<evidence type="ECO:0000256" key="2">
    <source>
        <dbReference type="SAM" id="SignalP"/>
    </source>
</evidence>
<keyword evidence="1" id="KW-1133">Transmembrane helix</keyword>
<evidence type="ECO:0000313" key="5">
    <source>
        <dbReference type="EMBL" id="MBJ7633539.1"/>
    </source>
</evidence>
<keyword evidence="7" id="KW-1185">Reference proteome</keyword>
<dbReference type="Proteomes" id="UP000728106">
    <property type="component" value="Unassembled WGS sequence"/>
</dbReference>
<dbReference type="Pfam" id="PF11797">
    <property type="entry name" value="WxLIP_HBD"/>
    <property type="match status" value="1"/>
</dbReference>
<keyword evidence="1" id="KW-0812">Transmembrane</keyword>
<dbReference type="Proteomes" id="UP000808038">
    <property type="component" value="Unassembled WGS sequence"/>
</dbReference>
<evidence type="ECO:0000259" key="3">
    <source>
        <dbReference type="Pfam" id="PF06030"/>
    </source>
</evidence>